<name>A0A1E4S5W3_CYBJN</name>
<accession>A0A1E4S5W3</accession>
<dbReference type="OMA" id="CVCLDRS"/>
<gene>
    <name evidence="5" type="ORF">CYBJADRAFT_171925</name>
</gene>
<dbReference type="Pfam" id="PF12894">
    <property type="entry name" value="ANAPC4_WD40"/>
    <property type="match status" value="1"/>
</dbReference>
<organism evidence="5 6">
    <name type="scientific">Cyberlindnera jadinii (strain ATCC 18201 / CBS 1600 / BCRC 20928 / JCM 3617 / NBRC 0987 / NRRL Y-1542)</name>
    <name type="common">Torula yeast</name>
    <name type="synonym">Candida utilis</name>
    <dbReference type="NCBI Taxonomy" id="983966"/>
    <lineage>
        <taxon>Eukaryota</taxon>
        <taxon>Fungi</taxon>
        <taxon>Dikarya</taxon>
        <taxon>Ascomycota</taxon>
        <taxon>Saccharomycotina</taxon>
        <taxon>Saccharomycetes</taxon>
        <taxon>Phaffomycetales</taxon>
        <taxon>Phaffomycetaceae</taxon>
        <taxon>Cyberlindnera</taxon>
    </lineage>
</organism>
<dbReference type="EMBL" id="KV453927">
    <property type="protein sequence ID" value="ODV74916.1"/>
    <property type="molecule type" value="Genomic_DNA"/>
</dbReference>
<evidence type="ECO:0000313" key="6">
    <source>
        <dbReference type="Proteomes" id="UP000094389"/>
    </source>
</evidence>
<dbReference type="AlphaFoldDB" id="A0A1E4S5W3"/>
<feature type="repeat" description="WD" evidence="3">
    <location>
        <begin position="263"/>
        <end position="304"/>
    </location>
</feature>
<dbReference type="InterPro" id="IPR015943">
    <property type="entry name" value="WD40/YVTN_repeat-like_dom_sf"/>
</dbReference>
<dbReference type="PANTHER" id="PTHR44090:SF1">
    <property type="entry name" value="SUPERKILLER COMPLEX PROTEIN 8"/>
    <property type="match status" value="1"/>
</dbReference>
<dbReference type="SUPFAM" id="SSF50978">
    <property type="entry name" value="WD40 repeat-like"/>
    <property type="match status" value="1"/>
</dbReference>
<dbReference type="PROSITE" id="PS50082">
    <property type="entry name" value="WD_REPEATS_2"/>
    <property type="match status" value="1"/>
</dbReference>
<keyword evidence="2" id="KW-0677">Repeat</keyword>
<feature type="domain" description="Anaphase-promoting complex subunit 4-like WD40" evidence="4">
    <location>
        <begin position="170"/>
        <end position="255"/>
    </location>
</feature>
<sequence length="367" mass="39751">MVPGRSHGSDVYAVTVTKQHTVTASGDGFLKFWKNSVTEVDAPRDNVESVFIDKTGLHHVDSFQDTFQNERMSLIATVTFSGRIVLLRVTQQGGIERLDVDLEAKSTYWAVRFLKDHLGKAHKLAATTPCGVTKIWNFEIGDDGVPSFTVHGEVKSQSGSFATCLDLNSEQNILATGYQNGDVVLTQLDTAKAVYTFRSFGLKGSSQSSSSVRCVRFSPLGKILSIASDSGSYGTVTLYDTKYGENVGSLTIPSHSTSTSVGAYAHENWVFEVDFNESGEHLATAGYDGKVRIWNVETREREATLNLSPTDVDDEDIVEEEDGLCSAVGVKFIPPGVRGGAGGDSNDGLVVISLDRGIRWYREAGGI</sequence>
<dbReference type="Proteomes" id="UP000094389">
    <property type="component" value="Unassembled WGS sequence"/>
</dbReference>
<dbReference type="PROSITE" id="PS00678">
    <property type="entry name" value="WD_REPEATS_1"/>
    <property type="match status" value="1"/>
</dbReference>
<dbReference type="RefSeq" id="XP_020071955.1">
    <property type="nucleotide sequence ID" value="XM_020216277.1"/>
</dbReference>
<dbReference type="InterPro" id="IPR001680">
    <property type="entry name" value="WD40_rpt"/>
</dbReference>
<dbReference type="InterPro" id="IPR024977">
    <property type="entry name" value="Apc4-like_WD40_dom"/>
</dbReference>
<proteinExistence type="predicted"/>
<dbReference type="InterPro" id="IPR019775">
    <property type="entry name" value="WD40_repeat_CS"/>
</dbReference>
<dbReference type="InterPro" id="IPR051510">
    <property type="entry name" value="SKI8"/>
</dbReference>
<dbReference type="Pfam" id="PF00400">
    <property type="entry name" value="WD40"/>
    <property type="match status" value="1"/>
</dbReference>
<dbReference type="PROSITE" id="PS50294">
    <property type="entry name" value="WD_REPEATS_REGION"/>
    <property type="match status" value="1"/>
</dbReference>
<dbReference type="Gene3D" id="2.130.10.10">
    <property type="entry name" value="YVTN repeat-like/Quinoprotein amine dehydrogenase"/>
    <property type="match status" value="1"/>
</dbReference>
<reference evidence="5 6" key="1">
    <citation type="journal article" date="2016" name="Proc. Natl. Acad. Sci. U.S.A.">
        <title>Comparative genomics of biotechnologically important yeasts.</title>
        <authorList>
            <person name="Riley R."/>
            <person name="Haridas S."/>
            <person name="Wolfe K.H."/>
            <person name="Lopes M.R."/>
            <person name="Hittinger C.T."/>
            <person name="Goeker M."/>
            <person name="Salamov A.A."/>
            <person name="Wisecaver J.H."/>
            <person name="Long T.M."/>
            <person name="Calvey C.H."/>
            <person name="Aerts A.L."/>
            <person name="Barry K.W."/>
            <person name="Choi C."/>
            <person name="Clum A."/>
            <person name="Coughlan A.Y."/>
            <person name="Deshpande S."/>
            <person name="Douglass A.P."/>
            <person name="Hanson S.J."/>
            <person name="Klenk H.-P."/>
            <person name="LaButti K.M."/>
            <person name="Lapidus A."/>
            <person name="Lindquist E.A."/>
            <person name="Lipzen A.M."/>
            <person name="Meier-Kolthoff J.P."/>
            <person name="Ohm R.A."/>
            <person name="Otillar R.P."/>
            <person name="Pangilinan J.L."/>
            <person name="Peng Y."/>
            <person name="Rokas A."/>
            <person name="Rosa C.A."/>
            <person name="Scheuner C."/>
            <person name="Sibirny A.A."/>
            <person name="Slot J.C."/>
            <person name="Stielow J.B."/>
            <person name="Sun H."/>
            <person name="Kurtzman C.P."/>
            <person name="Blackwell M."/>
            <person name="Grigoriev I.V."/>
            <person name="Jeffries T.W."/>
        </authorList>
    </citation>
    <scope>NUCLEOTIDE SEQUENCE [LARGE SCALE GENOMIC DNA]</scope>
    <source>
        <strain evidence="6">ATCC 18201 / CBS 1600 / BCRC 20928 / JCM 3617 / NBRC 0987 / NRRL Y-1542</strain>
    </source>
</reference>
<keyword evidence="1 3" id="KW-0853">WD repeat</keyword>
<evidence type="ECO:0000256" key="2">
    <source>
        <dbReference type="ARBA" id="ARBA00022737"/>
    </source>
</evidence>
<evidence type="ECO:0000313" key="5">
    <source>
        <dbReference type="EMBL" id="ODV74916.1"/>
    </source>
</evidence>
<dbReference type="GO" id="GO:0032991">
    <property type="term" value="C:protein-containing complex"/>
    <property type="evidence" value="ECO:0007669"/>
    <property type="project" value="UniProtKB-ARBA"/>
</dbReference>
<evidence type="ECO:0000256" key="1">
    <source>
        <dbReference type="ARBA" id="ARBA00022574"/>
    </source>
</evidence>
<protein>
    <submittedName>
        <fullName evidence="5">WD40 repeat-like protein</fullName>
    </submittedName>
</protein>
<evidence type="ECO:0000259" key="4">
    <source>
        <dbReference type="Pfam" id="PF12894"/>
    </source>
</evidence>
<evidence type="ECO:0000256" key="3">
    <source>
        <dbReference type="PROSITE-ProRule" id="PRU00221"/>
    </source>
</evidence>
<dbReference type="SMART" id="SM00320">
    <property type="entry name" value="WD40"/>
    <property type="match status" value="4"/>
</dbReference>
<keyword evidence="6" id="KW-1185">Reference proteome</keyword>
<dbReference type="GO" id="GO:0005634">
    <property type="term" value="C:nucleus"/>
    <property type="evidence" value="ECO:0007669"/>
    <property type="project" value="TreeGrafter"/>
</dbReference>
<dbReference type="GeneID" id="30990673"/>
<dbReference type="InterPro" id="IPR036322">
    <property type="entry name" value="WD40_repeat_dom_sf"/>
</dbReference>
<dbReference type="STRING" id="983966.A0A1E4S5W3"/>
<dbReference type="OrthoDB" id="10251741at2759"/>
<dbReference type="PANTHER" id="PTHR44090">
    <property type="entry name" value="WD REPEAT-CONTAINING PROTEIN 61"/>
    <property type="match status" value="1"/>
</dbReference>